<evidence type="ECO:0000256" key="1">
    <source>
        <dbReference type="SAM" id="MobiDB-lite"/>
    </source>
</evidence>
<organism evidence="2 3">
    <name type="scientific">Strongyloides papillosus</name>
    <name type="common">Intestinal threadworm</name>
    <dbReference type="NCBI Taxonomy" id="174720"/>
    <lineage>
        <taxon>Eukaryota</taxon>
        <taxon>Metazoa</taxon>
        <taxon>Ecdysozoa</taxon>
        <taxon>Nematoda</taxon>
        <taxon>Chromadorea</taxon>
        <taxon>Rhabditida</taxon>
        <taxon>Tylenchina</taxon>
        <taxon>Panagrolaimomorpha</taxon>
        <taxon>Strongyloidoidea</taxon>
        <taxon>Strongyloididae</taxon>
        <taxon>Strongyloides</taxon>
    </lineage>
</organism>
<feature type="compositionally biased region" description="Basic residues" evidence="1">
    <location>
        <begin position="13"/>
        <end position="22"/>
    </location>
</feature>
<reference evidence="3" key="1">
    <citation type="submission" date="2017-02" db="UniProtKB">
        <authorList>
            <consortium name="WormBaseParasite"/>
        </authorList>
    </citation>
    <scope>IDENTIFICATION</scope>
</reference>
<dbReference type="AlphaFoldDB" id="A0A0N5CAE6"/>
<keyword evidence="2" id="KW-1185">Reference proteome</keyword>
<feature type="compositionally biased region" description="Basic and acidic residues" evidence="1">
    <location>
        <begin position="1"/>
        <end position="12"/>
    </location>
</feature>
<evidence type="ECO:0000313" key="2">
    <source>
        <dbReference type="Proteomes" id="UP000046392"/>
    </source>
</evidence>
<protein>
    <submittedName>
        <fullName evidence="3">Uncharacterized protein</fullName>
    </submittedName>
</protein>
<dbReference type="WBParaSite" id="SPAL_0001486800.1">
    <property type="protein sequence ID" value="SPAL_0001486800.1"/>
    <property type="gene ID" value="SPAL_0001486800"/>
</dbReference>
<evidence type="ECO:0000313" key="3">
    <source>
        <dbReference type="WBParaSite" id="SPAL_0001486800.1"/>
    </source>
</evidence>
<feature type="region of interest" description="Disordered" evidence="1">
    <location>
        <begin position="1"/>
        <end position="22"/>
    </location>
</feature>
<name>A0A0N5CAE6_STREA</name>
<sequence length="69" mass="8443">MIYQDSEKEIEKKKKRRRKSKKRKKAILSFSLTYILSIIPRKLKNFKYHKTVAEIFCIFLKKVCQDETF</sequence>
<accession>A0A0N5CAE6</accession>
<dbReference type="Proteomes" id="UP000046392">
    <property type="component" value="Unplaced"/>
</dbReference>
<proteinExistence type="predicted"/>